<dbReference type="InterPro" id="IPR006311">
    <property type="entry name" value="TAT_signal"/>
</dbReference>
<evidence type="ECO:0000259" key="7">
    <source>
        <dbReference type="Pfam" id="PF04349"/>
    </source>
</evidence>
<dbReference type="PANTHER" id="PTHR30504:SF2">
    <property type="entry name" value="GLUCANS BIOSYNTHESIS PROTEIN G"/>
    <property type="match status" value="1"/>
</dbReference>
<evidence type="ECO:0000256" key="3">
    <source>
        <dbReference type="ARBA" id="ARBA00009284"/>
    </source>
</evidence>
<evidence type="ECO:0000256" key="5">
    <source>
        <dbReference type="ARBA" id="ARBA00022764"/>
    </source>
</evidence>
<dbReference type="RefSeq" id="WP_073631083.1">
    <property type="nucleotide sequence ID" value="NZ_FRXO01000008.1"/>
</dbReference>
<evidence type="ECO:0000313" key="8">
    <source>
        <dbReference type="EMBL" id="SHO66841.1"/>
    </source>
</evidence>
<dbReference type="InterPro" id="IPR007444">
    <property type="entry name" value="Glucan_biosyn_MdoG_C"/>
</dbReference>
<keyword evidence="5 6" id="KW-0574">Periplasm</keyword>
<dbReference type="STRING" id="1123029.SAMN02745172_03501"/>
<dbReference type="GO" id="GO:0051274">
    <property type="term" value="P:beta-glucan biosynthetic process"/>
    <property type="evidence" value="ECO:0007669"/>
    <property type="project" value="TreeGrafter"/>
</dbReference>
<sequence length="526" mass="57559">MRRRDFLLGSLAAAALAGGGSTLLREAEADEQAPATDAGADATPFDRSFVRKLARERAAKPYQKPAEDMPAGIGDLDYDGYRKIRFDPNKALWRADGLPFQAQFFHRGWLYKSGVDIFEVVDGKASSVRYRPEMFLFDGGPNPLAAASPDKNGAVGDIGFAGFRLHAPINRPDYFDEICVFLGASYFRAVGKGENYGLSARGLALKTAAPEGEEFPRFVAFWLERPAAGTSSIVVHALLDSESATAAYRFTIRPGDETVFDVEMVLYPRVDIDKVGLAPLTSMFLFGPSDRADVDDFRPAVHDSDGLAMLTGRGERIWRPLANPQDLQISVFADINPRGFGLMQRARDFADFEDLEARYDTRPSLWVEPIGDWGDGSVILVEIPTKEEIHDNIAAFWRPKAPIKAGSEYPLTYRLHWGAGLPDDAALAAVAATRSGHGTVEGARRFVLDFTGKALDGLTDEAAVHLVVENSAGRVFNPVVHKSAVGGWRASFELAPEDAGLVELRAGLRRADGSPLSETWLYRWTS</sequence>
<comment type="pathway">
    <text evidence="2 6">Glycan metabolism; osmoregulated periplasmic glucan (OPG) biosynthesis.</text>
</comment>
<evidence type="ECO:0000256" key="1">
    <source>
        <dbReference type="ARBA" id="ARBA00004418"/>
    </source>
</evidence>
<dbReference type="Proteomes" id="UP000186406">
    <property type="component" value="Unassembled WGS sequence"/>
</dbReference>
<evidence type="ECO:0000256" key="6">
    <source>
        <dbReference type="HAMAP-Rule" id="MF_01069"/>
    </source>
</evidence>
<dbReference type="InterPro" id="IPR014756">
    <property type="entry name" value="Ig_E-set"/>
</dbReference>
<dbReference type="GO" id="GO:0003824">
    <property type="term" value="F:catalytic activity"/>
    <property type="evidence" value="ECO:0007669"/>
    <property type="project" value="InterPro"/>
</dbReference>
<dbReference type="SUPFAM" id="SSF81296">
    <property type="entry name" value="E set domains"/>
    <property type="match status" value="1"/>
</dbReference>
<dbReference type="HAMAP" id="MF_01069">
    <property type="entry name" value="MdoG_OpgG"/>
    <property type="match status" value="1"/>
</dbReference>
<evidence type="ECO:0000313" key="9">
    <source>
        <dbReference type="Proteomes" id="UP000186406"/>
    </source>
</evidence>
<accession>A0A1M7ZPP8</accession>
<dbReference type="InterPro" id="IPR011013">
    <property type="entry name" value="Gal_mutarotase_sf_dom"/>
</dbReference>
<dbReference type="PANTHER" id="PTHR30504">
    <property type="entry name" value="GLUCANS BIOSYNTHESIS PROTEIN"/>
    <property type="match status" value="1"/>
</dbReference>
<keyword evidence="9" id="KW-1185">Reference proteome</keyword>
<feature type="domain" description="Glucan biosynthesis periplasmic MdoG C-terminal" evidence="7">
    <location>
        <begin position="45"/>
        <end position="524"/>
    </location>
</feature>
<proteinExistence type="inferred from homology"/>
<dbReference type="PROSITE" id="PS51318">
    <property type="entry name" value="TAT"/>
    <property type="match status" value="1"/>
</dbReference>
<dbReference type="Gene3D" id="2.60.40.10">
    <property type="entry name" value="Immunoglobulins"/>
    <property type="match status" value="1"/>
</dbReference>
<comment type="subcellular location">
    <subcellularLocation>
        <location evidence="1 6">Periplasm</location>
    </subcellularLocation>
</comment>
<comment type="similarity">
    <text evidence="3 6">Belongs to the OpgD/OpgG family.</text>
</comment>
<dbReference type="AlphaFoldDB" id="A0A1M7ZPP8"/>
<dbReference type="PIRSF" id="PIRSF006281">
    <property type="entry name" value="MdoG"/>
    <property type="match status" value="1"/>
</dbReference>
<protein>
    <recommendedName>
        <fullName evidence="6">Glucans biosynthesis protein G</fullName>
    </recommendedName>
</protein>
<reference evidence="8 9" key="1">
    <citation type="submission" date="2016-12" db="EMBL/GenBank/DDBJ databases">
        <authorList>
            <person name="Song W.-J."/>
            <person name="Kurnit D.M."/>
        </authorList>
    </citation>
    <scope>NUCLEOTIDE SEQUENCE [LARGE SCALE GENOMIC DNA]</scope>
    <source>
        <strain evidence="8 9">DSM 19599</strain>
    </source>
</reference>
<dbReference type="InterPro" id="IPR014718">
    <property type="entry name" value="GH-type_carb-bd"/>
</dbReference>
<dbReference type="SUPFAM" id="SSF74650">
    <property type="entry name" value="Galactose mutarotase-like"/>
    <property type="match status" value="1"/>
</dbReference>
<dbReference type="Gene3D" id="2.70.98.10">
    <property type="match status" value="1"/>
</dbReference>
<dbReference type="Pfam" id="PF04349">
    <property type="entry name" value="MdoG"/>
    <property type="match status" value="1"/>
</dbReference>
<keyword evidence="4 6" id="KW-0732">Signal</keyword>
<name>A0A1M7ZPP8_9HYPH</name>
<dbReference type="GO" id="GO:0030288">
    <property type="term" value="C:outer membrane-bounded periplasmic space"/>
    <property type="evidence" value="ECO:0007669"/>
    <property type="project" value="TreeGrafter"/>
</dbReference>
<dbReference type="InterPro" id="IPR013783">
    <property type="entry name" value="Ig-like_fold"/>
</dbReference>
<gene>
    <name evidence="6" type="primary">opgG</name>
    <name evidence="8" type="ORF">SAMN02745172_03501</name>
</gene>
<dbReference type="FunFam" id="2.70.98.10:FF:000001">
    <property type="entry name" value="Glucans biosynthesis protein G"/>
    <property type="match status" value="1"/>
</dbReference>
<evidence type="ECO:0000256" key="2">
    <source>
        <dbReference type="ARBA" id="ARBA00005001"/>
    </source>
</evidence>
<evidence type="ECO:0000256" key="4">
    <source>
        <dbReference type="ARBA" id="ARBA00022729"/>
    </source>
</evidence>
<comment type="function">
    <text evidence="6">Involved in the biosynthesis of osmoregulated periplasmic glucans (OPGs).</text>
</comment>
<dbReference type="OrthoDB" id="9777817at2"/>
<dbReference type="InterPro" id="IPR023704">
    <property type="entry name" value="MdoG_OpgG"/>
</dbReference>
<dbReference type="UniPathway" id="UPA00637"/>
<dbReference type="EMBL" id="FRXO01000008">
    <property type="protein sequence ID" value="SHO66841.1"/>
    <property type="molecule type" value="Genomic_DNA"/>
</dbReference>
<dbReference type="InterPro" id="IPR014438">
    <property type="entry name" value="Glucan_biosyn_MdoG/MdoD"/>
</dbReference>
<organism evidence="8 9">
    <name type="scientific">Pseudoxanthobacter soli DSM 19599</name>
    <dbReference type="NCBI Taxonomy" id="1123029"/>
    <lineage>
        <taxon>Bacteria</taxon>
        <taxon>Pseudomonadati</taxon>
        <taxon>Pseudomonadota</taxon>
        <taxon>Alphaproteobacteria</taxon>
        <taxon>Hyphomicrobiales</taxon>
        <taxon>Segnochrobactraceae</taxon>
        <taxon>Pseudoxanthobacter</taxon>
    </lineage>
</organism>
<dbReference type="GO" id="GO:0030246">
    <property type="term" value="F:carbohydrate binding"/>
    <property type="evidence" value="ECO:0007669"/>
    <property type="project" value="InterPro"/>
</dbReference>